<gene>
    <name evidence="2" type="ORF">ACFQE9_03080</name>
</gene>
<dbReference type="SUPFAM" id="SSF51556">
    <property type="entry name" value="Metallo-dependent hydrolases"/>
    <property type="match status" value="1"/>
</dbReference>
<dbReference type="InterPro" id="IPR006680">
    <property type="entry name" value="Amidohydro-rel"/>
</dbReference>
<evidence type="ECO:0000259" key="1">
    <source>
        <dbReference type="Pfam" id="PF01979"/>
    </source>
</evidence>
<keyword evidence="3" id="KW-1185">Reference proteome</keyword>
<dbReference type="RefSeq" id="WP_379740135.1">
    <property type="nucleotide sequence ID" value="NZ_JBHSVN010000001.1"/>
</dbReference>
<dbReference type="EMBL" id="JBHSXL010000003">
    <property type="protein sequence ID" value="MFC6891602.1"/>
    <property type="molecule type" value="Genomic_DNA"/>
</dbReference>
<dbReference type="PANTHER" id="PTHR43794">
    <property type="entry name" value="AMINOHYDROLASE SSNA-RELATED"/>
    <property type="match status" value="1"/>
</dbReference>
<feature type="domain" description="Amidohydrolase-related" evidence="1">
    <location>
        <begin position="40"/>
        <end position="329"/>
    </location>
</feature>
<dbReference type="CDD" id="cd01305">
    <property type="entry name" value="archeal_chlorohydrolases"/>
    <property type="match status" value="1"/>
</dbReference>
<accession>A0ABD5UQA7</accession>
<protein>
    <submittedName>
        <fullName evidence="2">Amidohydrolase family protein</fullName>
    </submittedName>
</protein>
<dbReference type="Gene3D" id="3.20.20.140">
    <property type="entry name" value="Metal-dependent hydrolases"/>
    <property type="match status" value="2"/>
</dbReference>
<dbReference type="AlphaFoldDB" id="A0ABD5UQA7"/>
<sequence length="346" mass="36544">MHVEGTILRGRQFTPVEGRVVIADGEIVAIEEVETESDDVIVPAFVNAHTHIGDSIAKEAGGGLSLDELVAPPDGLKHRLLRSASREETVEAMARSLRFMESTGTGAFLEFREGGREGVAALRDALAGRGGAESIGARDVESVILGRGGSEVLEVADGYGASGARDGDFDEARNAARKAGKPFAIHAGERDDLDVNPAIDLDPDFLVHMVHAGELHLDRIEDRNTPVVVCPRSNLVTNVGVPPIRELAERTTVALGTDNVMLNSPSMFREMEFAAKLADVPAAAVLRMATVNGAEIAGLDCGVIEEGADGKLLVLDGDSDNLAGVQDLVRAVVRRAGHGDVERVVL</sequence>
<comment type="caution">
    <text evidence="2">The sequence shown here is derived from an EMBL/GenBank/DDBJ whole genome shotgun (WGS) entry which is preliminary data.</text>
</comment>
<dbReference type="InterPro" id="IPR050287">
    <property type="entry name" value="MTA/SAH_deaminase"/>
</dbReference>
<dbReference type="Gene3D" id="2.30.40.10">
    <property type="entry name" value="Urease, subunit C, domain 1"/>
    <property type="match status" value="2"/>
</dbReference>
<proteinExistence type="predicted"/>
<evidence type="ECO:0000313" key="2">
    <source>
        <dbReference type="EMBL" id="MFC6891602.1"/>
    </source>
</evidence>
<name>A0ABD5UQA7_9EURY</name>
<dbReference type="Proteomes" id="UP001596296">
    <property type="component" value="Unassembled WGS sequence"/>
</dbReference>
<dbReference type="InterPro" id="IPR011059">
    <property type="entry name" value="Metal-dep_hydrolase_composite"/>
</dbReference>
<evidence type="ECO:0000313" key="3">
    <source>
        <dbReference type="Proteomes" id="UP001596296"/>
    </source>
</evidence>
<dbReference type="InterPro" id="IPR032466">
    <property type="entry name" value="Metal_Hydrolase"/>
</dbReference>
<dbReference type="Pfam" id="PF01979">
    <property type="entry name" value="Amidohydro_1"/>
    <property type="match status" value="1"/>
</dbReference>
<organism evidence="2 3">
    <name type="scientific">Halopenitus salinus</name>
    <dbReference type="NCBI Taxonomy" id="1198295"/>
    <lineage>
        <taxon>Archaea</taxon>
        <taxon>Methanobacteriati</taxon>
        <taxon>Methanobacteriota</taxon>
        <taxon>Stenosarchaea group</taxon>
        <taxon>Halobacteria</taxon>
        <taxon>Halobacteriales</taxon>
        <taxon>Haloferacaceae</taxon>
        <taxon>Halopenitus</taxon>
    </lineage>
</organism>
<dbReference type="PANTHER" id="PTHR43794:SF5">
    <property type="entry name" value="CHLOROHYDROLASE FAMILY PROTEIN"/>
    <property type="match status" value="1"/>
</dbReference>
<dbReference type="SUPFAM" id="SSF51338">
    <property type="entry name" value="Composite domain of metallo-dependent hydrolases"/>
    <property type="match status" value="1"/>
</dbReference>
<reference evidence="2 3" key="1">
    <citation type="journal article" date="2019" name="Int. J. Syst. Evol. Microbiol.">
        <title>The Global Catalogue of Microorganisms (GCM) 10K type strain sequencing project: providing services to taxonomists for standard genome sequencing and annotation.</title>
        <authorList>
            <consortium name="The Broad Institute Genomics Platform"/>
            <consortium name="The Broad Institute Genome Sequencing Center for Infectious Disease"/>
            <person name="Wu L."/>
            <person name="Ma J."/>
        </authorList>
    </citation>
    <scope>NUCLEOTIDE SEQUENCE [LARGE SCALE GENOMIC DNA]</scope>
    <source>
        <strain evidence="2 3">SKJ47</strain>
    </source>
</reference>